<dbReference type="SMART" id="SM00401">
    <property type="entry name" value="ZnF_GATA"/>
    <property type="match status" value="2"/>
</dbReference>
<evidence type="ECO:0000256" key="5">
    <source>
        <dbReference type="ARBA" id="ARBA00023242"/>
    </source>
</evidence>
<dbReference type="GO" id="GO:0045944">
    <property type="term" value="P:positive regulation of transcription by RNA polymerase II"/>
    <property type="evidence" value="ECO:0007669"/>
    <property type="project" value="TreeGrafter"/>
</dbReference>
<dbReference type="Proteomes" id="UP000193920">
    <property type="component" value="Unassembled WGS sequence"/>
</dbReference>
<evidence type="ECO:0000256" key="6">
    <source>
        <dbReference type="PROSITE-ProRule" id="PRU00094"/>
    </source>
</evidence>
<protein>
    <recommendedName>
        <fullName evidence="7">GATA-type domain-containing protein</fullName>
    </recommendedName>
</protein>
<dbReference type="PRINTS" id="PR00619">
    <property type="entry name" value="GATAZNFINGER"/>
</dbReference>
<dbReference type="Pfam" id="PF00320">
    <property type="entry name" value="GATA"/>
    <property type="match status" value="2"/>
</dbReference>
<comment type="caution">
    <text evidence="8">The sequence shown here is derived from an EMBL/GenBank/DDBJ whole genome shotgun (WGS) entry which is preliminary data.</text>
</comment>
<dbReference type="EMBL" id="MCOG01000229">
    <property type="protein sequence ID" value="ORY23834.1"/>
    <property type="molecule type" value="Genomic_DNA"/>
</dbReference>
<dbReference type="GO" id="GO:0008270">
    <property type="term" value="F:zinc ion binding"/>
    <property type="evidence" value="ECO:0007669"/>
    <property type="project" value="UniProtKB-KW"/>
</dbReference>
<dbReference type="SUPFAM" id="SSF57716">
    <property type="entry name" value="Glucocorticoid receptor-like (DNA-binding domain)"/>
    <property type="match status" value="2"/>
</dbReference>
<dbReference type="InterPro" id="IPR039355">
    <property type="entry name" value="Transcription_factor_GATA"/>
</dbReference>
<dbReference type="AlphaFoldDB" id="A0A1Y2AMX2"/>
<evidence type="ECO:0000313" key="9">
    <source>
        <dbReference type="Proteomes" id="UP000193920"/>
    </source>
</evidence>
<evidence type="ECO:0000259" key="7">
    <source>
        <dbReference type="PROSITE" id="PS50114"/>
    </source>
</evidence>
<dbReference type="PANTHER" id="PTHR10071:SF281">
    <property type="entry name" value="BOX A-BINDING FACTOR-RELATED"/>
    <property type="match status" value="1"/>
</dbReference>
<feature type="domain" description="GATA-type" evidence="7">
    <location>
        <begin position="297"/>
        <end position="336"/>
    </location>
</feature>
<proteinExistence type="predicted"/>
<name>A0A1Y2AMX2_9FUNG</name>
<accession>A0A1Y2AMX2</accession>
<dbReference type="GO" id="GO:0005634">
    <property type="term" value="C:nucleus"/>
    <property type="evidence" value="ECO:0007669"/>
    <property type="project" value="UniProtKB-SubCell"/>
</dbReference>
<dbReference type="CDD" id="cd00202">
    <property type="entry name" value="ZnF_GATA"/>
    <property type="match status" value="2"/>
</dbReference>
<keyword evidence="4" id="KW-0862">Zinc</keyword>
<dbReference type="PROSITE" id="PS50114">
    <property type="entry name" value="GATA_ZN_FINGER_2"/>
    <property type="match status" value="2"/>
</dbReference>
<dbReference type="STRING" id="1754190.A0A1Y2AMX2"/>
<dbReference type="InterPro" id="IPR000679">
    <property type="entry name" value="Znf_GATA"/>
</dbReference>
<evidence type="ECO:0000313" key="8">
    <source>
        <dbReference type="EMBL" id="ORY23834.1"/>
    </source>
</evidence>
<dbReference type="Gene3D" id="3.30.50.10">
    <property type="entry name" value="Erythroid Transcription Factor GATA-1, subunit A"/>
    <property type="match status" value="2"/>
</dbReference>
<keyword evidence="3 6" id="KW-0863">Zinc-finger</keyword>
<comment type="subcellular location">
    <subcellularLocation>
        <location evidence="1">Nucleus</location>
    </subcellularLocation>
</comment>
<keyword evidence="9" id="KW-1185">Reference proteome</keyword>
<reference evidence="8 9" key="1">
    <citation type="submission" date="2016-08" db="EMBL/GenBank/DDBJ databases">
        <title>A Parts List for Fungal Cellulosomes Revealed by Comparative Genomics.</title>
        <authorList>
            <consortium name="DOE Joint Genome Institute"/>
            <person name="Haitjema C.H."/>
            <person name="Gilmore S.P."/>
            <person name="Henske J.K."/>
            <person name="Solomon K.V."/>
            <person name="De Groot R."/>
            <person name="Kuo A."/>
            <person name="Mondo S.J."/>
            <person name="Salamov A.A."/>
            <person name="Labutti K."/>
            <person name="Zhao Z."/>
            <person name="Chiniquy J."/>
            <person name="Barry K."/>
            <person name="Brewer H.M."/>
            <person name="Purvine S.O."/>
            <person name="Wright A.T."/>
            <person name="Boxma B."/>
            <person name="Van Alen T."/>
            <person name="Hackstein J.H."/>
            <person name="Baker S.E."/>
            <person name="Grigoriev I.V."/>
            <person name="O'Malley M.A."/>
        </authorList>
    </citation>
    <scope>NUCLEOTIDE SEQUENCE [LARGE SCALE GENOMIC DNA]</scope>
    <source>
        <strain evidence="8 9">G1</strain>
    </source>
</reference>
<evidence type="ECO:0000256" key="3">
    <source>
        <dbReference type="ARBA" id="ARBA00022771"/>
    </source>
</evidence>
<sequence>MSILNLNNPNLGINEIDICNTKNFNTSKYRISNYLINAMNYDNILLSKDVDKNIAKLEFNRILPIENNKMEYTFNNNVKGSIYKPIDNNPIQKLNYNNCNIELISTIPETTFIYSHNYQQLNISNLQTQIKNLDSFPINNNENDFSNKKDLLAHSPELKNNTYNKSCYYDYKSNYEIHNMNTIKIESPSINYLSNKNYKSNINNFNFKQDHKYSYTINDNNHIIKIKKEALDKKEIKKLINKKIGEDIIQNNKTKLNNTISKKILSKKTKDIKKKYNKFQYYIIANNENNMESISIKECSNCKIRITPTWRRGKNDNLLCNACGLYEKQNNKSRPFEKLENGFTKVFKDNNIIKHICANCKVEKSPTWRKGLNGQTLCNACGLFFKQHKSNRPCK</sequence>
<evidence type="ECO:0000256" key="1">
    <source>
        <dbReference type="ARBA" id="ARBA00004123"/>
    </source>
</evidence>
<keyword evidence="2" id="KW-0479">Metal-binding</keyword>
<gene>
    <name evidence="8" type="ORF">LY90DRAFT_675380</name>
</gene>
<organism evidence="8 9">
    <name type="scientific">Neocallimastix californiae</name>
    <dbReference type="NCBI Taxonomy" id="1754190"/>
    <lineage>
        <taxon>Eukaryota</taxon>
        <taxon>Fungi</taxon>
        <taxon>Fungi incertae sedis</taxon>
        <taxon>Chytridiomycota</taxon>
        <taxon>Chytridiomycota incertae sedis</taxon>
        <taxon>Neocallimastigomycetes</taxon>
        <taxon>Neocallimastigales</taxon>
        <taxon>Neocallimastigaceae</taxon>
        <taxon>Neocallimastix</taxon>
    </lineage>
</organism>
<dbReference type="GO" id="GO:0000978">
    <property type="term" value="F:RNA polymerase II cis-regulatory region sequence-specific DNA binding"/>
    <property type="evidence" value="ECO:0007669"/>
    <property type="project" value="TreeGrafter"/>
</dbReference>
<evidence type="ECO:0000256" key="2">
    <source>
        <dbReference type="ARBA" id="ARBA00022723"/>
    </source>
</evidence>
<dbReference type="PROSITE" id="PS00344">
    <property type="entry name" value="GATA_ZN_FINGER_1"/>
    <property type="match status" value="1"/>
</dbReference>
<keyword evidence="5" id="KW-0539">Nucleus</keyword>
<dbReference type="PANTHER" id="PTHR10071">
    <property type="entry name" value="TRANSCRIPTION FACTOR GATA FAMILY MEMBER"/>
    <property type="match status" value="1"/>
</dbReference>
<dbReference type="OrthoDB" id="5597699at2759"/>
<dbReference type="InterPro" id="IPR013088">
    <property type="entry name" value="Znf_NHR/GATA"/>
</dbReference>
<feature type="domain" description="GATA-type" evidence="7">
    <location>
        <begin position="357"/>
        <end position="395"/>
    </location>
</feature>
<evidence type="ECO:0000256" key="4">
    <source>
        <dbReference type="ARBA" id="ARBA00022833"/>
    </source>
</evidence>
<dbReference type="GO" id="GO:0000122">
    <property type="term" value="P:negative regulation of transcription by RNA polymerase II"/>
    <property type="evidence" value="ECO:0007669"/>
    <property type="project" value="TreeGrafter"/>
</dbReference>
<dbReference type="GO" id="GO:0000981">
    <property type="term" value="F:DNA-binding transcription factor activity, RNA polymerase II-specific"/>
    <property type="evidence" value="ECO:0007669"/>
    <property type="project" value="TreeGrafter"/>
</dbReference>